<reference evidence="4" key="1">
    <citation type="submission" date="2018-10" db="EMBL/GenBank/DDBJ databases">
        <title>Population genomic analysis revealed the cold adaptation of white poplar.</title>
        <authorList>
            <person name="Liu Y.-J."/>
        </authorList>
    </citation>
    <scope>NUCLEOTIDE SEQUENCE [LARGE SCALE GENOMIC DNA]</scope>
    <source>
        <strain evidence="4">PAL-ZL1</strain>
    </source>
</reference>
<protein>
    <recommendedName>
        <fullName evidence="5">Late embryogenesis abundant protein LEA-2 subgroup domain-containing protein</fullName>
    </recommendedName>
</protein>
<dbReference type="PANTHER" id="PTHR31234">
    <property type="entry name" value="LATE EMBRYOGENESIS ABUNDANT (LEA) HYDROXYPROLINE-RICH GLYCOPROTEIN FAMILY"/>
    <property type="match status" value="1"/>
</dbReference>
<evidence type="ECO:0000256" key="2">
    <source>
        <dbReference type="ARBA" id="ARBA00023136"/>
    </source>
</evidence>
<dbReference type="AlphaFoldDB" id="A0A4U5QH34"/>
<dbReference type="InterPro" id="IPR044839">
    <property type="entry name" value="NDR1-like"/>
</dbReference>
<proteinExistence type="predicted"/>
<dbReference type="PANTHER" id="PTHR31234:SF55">
    <property type="entry name" value="LATE EMBRYOGENESIS ABUNDANT (LEA) HYDROXYPROLINE-RICH GLYCOPROTEIN FAMILY"/>
    <property type="match status" value="1"/>
</dbReference>
<accession>A0A4U5QH34</accession>
<name>A0A4U5QH34_POPAL</name>
<gene>
    <name evidence="4" type="ORF">D5086_0000094860</name>
</gene>
<evidence type="ECO:0000256" key="3">
    <source>
        <dbReference type="SAM" id="Phobius"/>
    </source>
</evidence>
<sequence>MENTNNYNNRTPSDQLPTQESFQILSSPSDATPPVGSGKSSSFVPRLTLMVVMFFFILCLVIFIAWLVIHPLDPAIRLNSLSVSNITVSNPQFAAKYDIEFTVNNTNKKVNLFVDQVEVIVNYRKGRLSSKILGEGEFLGKMSEARLKVELGRDAVCSLKDRVFKDISDEWSKKMVNFNVKLSITAGFESGVLPTKRRFMKFQCMNLPVEFFSTKGTGKLMSGGKDCLVRA</sequence>
<dbReference type="EMBL" id="RCHU01000274">
    <property type="protein sequence ID" value="TKS09359.1"/>
    <property type="molecule type" value="Genomic_DNA"/>
</dbReference>
<dbReference type="STRING" id="43335.A0A4U5QH34"/>
<keyword evidence="3" id="KW-0812">Transmembrane</keyword>
<evidence type="ECO:0000313" key="4">
    <source>
        <dbReference type="EMBL" id="TKS09359.1"/>
    </source>
</evidence>
<organism evidence="4">
    <name type="scientific">Populus alba</name>
    <name type="common">White poplar</name>
    <dbReference type="NCBI Taxonomy" id="43335"/>
    <lineage>
        <taxon>Eukaryota</taxon>
        <taxon>Viridiplantae</taxon>
        <taxon>Streptophyta</taxon>
        <taxon>Embryophyta</taxon>
        <taxon>Tracheophyta</taxon>
        <taxon>Spermatophyta</taxon>
        <taxon>Magnoliopsida</taxon>
        <taxon>eudicotyledons</taxon>
        <taxon>Gunneridae</taxon>
        <taxon>Pentapetalae</taxon>
        <taxon>rosids</taxon>
        <taxon>fabids</taxon>
        <taxon>Malpighiales</taxon>
        <taxon>Salicaceae</taxon>
        <taxon>Saliceae</taxon>
        <taxon>Populus</taxon>
    </lineage>
</organism>
<dbReference type="GO" id="GO:0005886">
    <property type="term" value="C:plasma membrane"/>
    <property type="evidence" value="ECO:0007669"/>
    <property type="project" value="TreeGrafter"/>
</dbReference>
<evidence type="ECO:0008006" key="5">
    <source>
        <dbReference type="Google" id="ProtNLM"/>
    </source>
</evidence>
<feature type="transmembrane region" description="Helical" evidence="3">
    <location>
        <begin position="47"/>
        <end position="69"/>
    </location>
</feature>
<keyword evidence="2 3" id="KW-0472">Membrane</keyword>
<evidence type="ECO:0000256" key="1">
    <source>
        <dbReference type="ARBA" id="ARBA00004370"/>
    </source>
</evidence>
<dbReference type="GO" id="GO:0098542">
    <property type="term" value="P:defense response to other organism"/>
    <property type="evidence" value="ECO:0007669"/>
    <property type="project" value="InterPro"/>
</dbReference>
<comment type="subcellular location">
    <subcellularLocation>
        <location evidence="1">Membrane</location>
    </subcellularLocation>
</comment>
<comment type="caution">
    <text evidence="4">The sequence shown here is derived from an EMBL/GenBank/DDBJ whole genome shotgun (WGS) entry which is preliminary data.</text>
</comment>
<keyword evidence="3" id="KW-1133">Transmembrane helix</keyword>